<reference evidence="3" key="1">
    <citation type="journal article" date="2017" name="Gigascience">
        <title>The genome draft of coconut (Cocos nucifera).</title>
        <authorList>
            <person name="Xiao Y."/>
            <person name="Xu P."/>
            <person name="Fan H."/>
            <person name="Baudouin L."/>
            <person name="Xia W."/>
            <person name="Bocs S."/>
            <person name="Xu J."/>
            <person name="Li Q."/>
            <person name="Guo A."/>
            <person name="Zhou L."/>
            <person name="Li J."/>
            <person name="Wu Y."/>
            <person name="Ma Z."/>
            <person name="Armero A."/>
            <person name="Issali A.E."/>
            <person name="Liu N."/>
            <person name="Peng M."/>
            <person name="Yang Y."/>
        </authorList>
    </citation>
    <scope>NUCLEOTIDE SEQUENCE</scope>
    <source>
        <tissue evidence="3">Spear leaf of Hainan Tall coconut</tissue>
    </source>
</reference>
<dbReference type="AlphaFoldDB" id="A0A8K0I6I2"/>
<organism evidence="3 4">
    <name type="scientific">Cocos nucifera</name>
    <name type="common">Coconut palm</name>
    <dbReference type="NCBI Taxonomy" id="13894"/>
    <lineage>
        <taxon>Eukaryota</taxon>
        <taxon>Viridiplantae</taxon>
        <taxon>Streptophyta</taxon>
        <taxon>Embryophyta</taxon>
        <taxon>Tracheophyta</taxon>
        <taxon>Spermatophyta</taxon>
        <taxon>Magnoliopsida</taxon>
        <taxon>Liliopsida</taxon>
        <taxon>Arecaceae</taxon>
        <taxon>Arecoideae</taxon>
        <taxon>Cocoseae</taxon>
        <taxon>Attaleinae</taxon>
        <taxon>Cocos</taxon>
    </lineage>
</organism>
<proteinExistence type="predicted"/>
<comment type="caution">
    <text evidence="3">The sequence shown here is derived from an EMBL/GenBank/DDBJ whole genome shotgun (WGS) entry which is preliminary data.</text>
</comment>
<sequence>MRPRCVVALVLGVAVLLSAVFWLPPFLRHSGDLRDRNRDPRFKGKSVGLEISLAVMVKLVDYITKKLLADIVASFRLQKPVALLSANISKLQYDIYEEIGVLNSLVVVSYLEPLAGSNWTTVVFAIWPYPKSSTMSSAEISILRESFMSLVTRQSTLHLTTSLFGNSSFFEVLKFPGGITIIPPQSAFLLQKVQPIVNFTLNVAIYEVQDRLSELKDQMKSGLLLNSYEVEGLDPGMVTLRKQKPKIRGILNTGIAEPISIGIVLTWYWYCEPRLESNNMRESCFKVMVAERRGKHCRQCSMVSLDLFPWPHNLYVKLTNSEGSTLFPPTTIETSIVFKVGNHQPLLPRLKQLAKTISNSSAGNLGLNHTVFGRVKQTSTTTTTTTTITTTTIIITTQTCIWLLLLLLITFTRLLLPLIADLDTQTGQRANLIIQCQLLYPWPLHSILLRLWPPHNILRYLTLYHSILLHLSLHHSILLVRMCMKIHQLQLQLRTCIQHHRCLLFILLMHDPQVFFSLTKRKENGTLL</sequence>
<accession>A0A8K0I6I2</accession>
<feature type="transmembrane region" description="Helical" evidence="1">
    <location>
        <begin position="464"/>
        <end position="484"/>
    </location>
</feature>
<dbReference type="InterPro" id="IPR055464">
    <property type="entry name" value="DUF7036"/>
</dbReference>
<feature type="transmembrane region" description="Helical" evidence="1">
    <location>
        <begin position="401"/>
        <end position="420"/>
    </location>
</feature>
<evidence type="ECO:0000256" key="1">
    <source>
        <dbReference type="SAM" id="Phobius"/>
    </source>
</evidence>
<dbReference type="Pfam" id="PF23041">
    <property type="entry name" value="DUF7036"/>
    <property type="match status" value="2"/>
</dbReference>
<name>A0A8K0I6I2_COCNU</name>
<dbReference type="PANTHER" id="PTHR33826">
    <property type="entry name" value="F20B24.21"/>
    <property type="match status" value="1"/>
</dbReference>
<evidence type="ECO:0000313" key="4">
    <source>
        <dbReference type="Proteomes" id="UP000797356"/>
    </source>
</evidence>
<protein>
    <recommendedName>
        <fullName evidence="2">DUF7036 domain-containing protein</fullName>
    </recommendedName>
</protein>
<evidence type="ECO:0000259" key="2">
    <source>
        <dbReference type="Pfam" id="PF23041"/>
    </source>
</evidence>
<keyword evidence="4" id="KW-1185">Reference proteome</keyword>
<feature type="domain" description="DUF7036" evidence="2">
    <location>
        <begin position="312"/>
        <end position="373"/>
    </location>
</feature>
<evidence type="ECO:0000313" key="3">
    <source>
        <dbReference type="EMBL" id="KAG1338577.1"/>
    </source>
</evidence>
<gene>
    <name evidence="3" type="ORF">COCNU_04G008830</name>
</gene>
<dbReference type="PANTHER" id="PTHR33826:SF2">
    <property type="entry name" value="HYDROXYPROLINE-RICH GLYCOPROTEIN FAMILY PROTEIN"/>
    <property type="match status" value="1"/>
</dbReference>
<keyword evidence="1" id="KW-0472">Membrane</keyword>
<keyword evidence="1" id="KW-0812">Transmembrane</keyword>
<dbReference type="Proteomes" id="UP000797356">
    <property type="component" value="Chromosome 4"/>
</dbReference>
<feature type="domain" description="DUF7036" evidence="2">
    <location>
        <begin position="74"/>
        <end position="165"/>
    </location>
</feature>
<keyword evidence="1" id="KW-1133">Transmembrane helix</keyword>
<reference evidence="3" key="2">
    <citation type="submission" date="2019-07" db="EMBL/GenBank/DDBJ databases">
        <authorList>
            <person name="Yang Y."/>
            <person name="Bocs S."/>
            <person name="Baudouin L."/>
        </authorList>
    </citation>
    <scope>NUCLEOTIDE SEQUENCE</scope>
    <source>
        <tissue evidence="3">Spear leaf of Hainan Tall coconut</tissue>
    </source>
</reference>
<dbReference type="EMBL" id="CM017875">
    <property type="protein sequence ID" value="KAG1338577.1"/>
    <property type="molecule type" value="Genomic_DNA"/>
</dbReference>
<dbReference type="OrthoDB" id="687571at2759"/>